<evidence type="ECO:0000256" key="1">
    <source>
        <dbReference type="ARBA" id="ARBA00007532"/>
    </source>
</evidence>
<comment type="miscellaneous">
    <text evidence="8">The active site is a redox-active disulfide bond.</text>
</comment>
<evidence type="ECO:0000256" key="3">
    <source>
        <dbReference type="ARBA" id="ARBA00022827"/>
    </source>
</evidence>
<keyword evidence="3 8" id="KW-0274">FAD</keyword>
<sequence>MAPNEADRTLKGKSLRSWQFLPAALRYSTVTLTVHISQRENPGDEMLQAKAAIDSAPPWCGPEVPVSHEKNRNGRELQFNPKLAQPWPVQTHSPIHPSTLTCRESPLINSPAHSIPLHHHRHPPLATMLSSRLIPRAAAKSAFRKPSLPAVAPQLSRWSRAYASSSEENDLVVIGGGVAGYVAAIKAGQEGLKVACIEKRGTLGGTCLNVGCIPSKALLNNSHLYHTIKHDTKNRGIDVSDVKVNLEQFMKAKDTAVGGLTKGVEFLFKKNGVEYIKGAGTFVNENEIKVSLNDGGETSVKGKNILIATGSEATPFPGLEIDEKRVVTSTGALSLDKIPESLVVIGGGIIGLEMASVWSRLGSKVTVVEFLGQIGGPGMDAEIAKSSQKILKKQGITFKTGTKVLSGDKSGDKVKLEVDSAKGGKPETLDADVVLVAIGRRPYTGGLGLENIGLDLDERGRVIIDSEYRTKIPHIRCVGDVTFGPMLAHKAEEEAVAVVEYIKKGHGHVNYGVIPSVMYTHPEVAWVGQSEQDLKSQDIPYRVGSFPFSANSRAKTNLDTEGMVKMLADPETDRILGVHIIGPNAGEMIAEATLALEYGASSEDIARTCHAHPTLAEAFKEAAMATYSKPIHM</sequence>
<evidence type="ECO:0000256" key="8">
    <source>
        <dbReference type="RuleBase" id="RU003692"/>
    </source>
</evidence>
<organism evidence="11 12">
    <name type="scientific">Colletotrichum lupini</name>
    <dbReference type="NCBI Taxonomy" id="145971"/>
    <lineage>
        <taxon>Eukaryota</taxon>
        <taxon>Fungi</taxon>
        <taxon>Dikarya</taxon>
        <taxon>Ascomycota</taxon>
        <taxon>Pezizomycotina</taxon>
        <taxon>Sordariomycetes</taxon>
        <taxon>Hypocreomycetidae</taxon>
        <taxon>Glomerellales</taxon>
        <taxon>Glomerellaceae</taxon>
        <taxon>Colletotrichum</taxon>
        <taxon>Colletotrichum acutatum species complex</taxon>
    </lineage>
</organism>
<evidence type="ECO:0000256" key="7">
    <source>
        <dbReference type="ARBA" id="ARBA00023284"/>
    </source>
</evidence>
<dbReference type="InterPro" id="IPR004099">
    <property type="entry name" value="Pyr_nucl-diS_OxRdtase_dimer"/>
</dbReference>
<dbReference type="InterPro" id="IPR012999">
    <property type="entry name" value="Pyr_OxRdtase_I_AS"/>
</dbReference>
<feature type="domain" description="Pyridine nucleotide-disulphide oxidoreductase dimerisation" evidence="9">
    <location>
        <begin position="514"/>
        <end position="623"/>
    </location>
</feature>
<evidence type="ECO:0000259" key="9">
    <source>
        <dbReference type="Pfam" id="PF02852"/>
    </source>
</evidence>
<evidence type="ECO:0000256" key="6">
    <source>
        <dbReference type="ARBA" id="ARBA00023157"/>
    </source>
</evidence>
<dbReference type="InterPro" id="IPR016156">
    <property type="entry name" value="FAD/NAD-linked_Rdtase_dimer_sf"/>
</dbReference>
<dbReference type="Proteomes" id="UP000830671">
    <property type="component" value="Chromosome 3"/>
</dbReference>
<dbReference type="Gene3D" id="3.30.390.30">
    <property type="match status" value="1"/>
</dbReference>
<dbReference type="InterPro" id="IPR023753">
    <property type="entry name" value="FAD/NAD-binding_dom"/>
</dbReference>
<dbReference type="GO" id="GO:0050660">
    <property type="term" value="F:flavin adenine dinucleotide binding"/>
    <property type="evidence" value="ECO:0007669"/>
    <property type="project" value="InterPro"/>
</dbReference>
<keyword evidence="6" id="KW-1015">Disulfide bond</keyword>
<dbReference type="GeneID" id="73340200"/>
<dbReference type="Gene3D" id="3.50.50.60">
    <property type="entry name" value="FAD/NAD(P)-binding domain"/>
    <property type="match status" value="2"/>
</dbReference>
<accession>A0A9Q8WFH1</accession>
<reference evidence="11" key="1">
    <citation type="journal article" date="2021" name="Mol. Plant Microbe Interact.">
        <title>Complete Genome Sequence of the Plant-Pathogenic Fungus Colletotrichum lupini.</title>
        <authorList>
            <person name="Baroncelli R."/>
            <person name="Pensec F."/>
            <person name="Da Lio D."/>
            <person name="Boufleur T."/>
            <person name="Vicente I."/>
            <person name="Sarrocco S."/>
            <person name="Picot A."/>
            <person name="Baraldi E."/>
            <person name="Sukno S."/>
            <person name="Thon M."/>
            <person name="Le Floch G."/>
        </authorList>
    </citation>
    <scope>NUCLEOTIDE SEQUENCE</scope>
    <source>
        <strain evidence="11">IMI 504893</strain>
    </source>
</reference>
<dbReference type="EC" id="1.8.1.4" evidence="8"/>
<dbReference type="EMBL" id="CP019475">
    <property type="protein sequence ID" value="UQC80705.1"/>
    <property type="molecule type" value="Genomic_DNA"/>
</dbReference>
<evidence type="ECO:0000313" key="11">
    <source>
        <dbReference type="EMBL" id="UQC80705.1"/>
    </source>
</evidence>
<evidence type="ECO:0000256" key="5">
    <source>
        <dbReference type="ARBA" id="ARBA00023027"/>
    </source>
</evidence>
<evidence type="ECO:0000256" key="2">
    <source>
        <dbReference type="ARBA" id="ARBA00022630"/>
    </source>
</evidence>
<dbReference type="GO" id="GO:0004148">
    <property type="term" value="F:dihydrolipoyl dehydrogenase (NADH) activity"/>
    <property type="evidence" value="ECO:0007669"/>
    <property type="project" value="UniProtKB-EC"/>
</dbReference>
<dbReference type="InterPro" id="IPR050151">
    <property type="entry name" value="Class-I_Pyr_Nuc-Dis_Oxidored"/>
</dbReference>
<dbReference type="NCBIfam" id="TIGR01350">
    <property type="entry name" value="lipoamide_DH"/>
    <property type="match status" value="1"/>
</dbReference>
<protein>
    <recommendedName>
        <fullName evidence="8">Dihydrolipoyl dehydrogenase</fullName>
        <ecNumber evidence="8">1.8.1.4</ecNumber>
    </recommendedName>
</protein>
<feature type="domain" description="FAD/NAD(P)-binding" evidence="10">
    <location>
        <begin position="170"/>
        <end position="495"/>
    </location>
</feature>
<dbReference type="FunFam" id="3.30.390.30:FF:000001">
    <property type="entry name" value="Dihydrolipoyl dehydrogenase"/>
    <property type="match status" value="1"/>
</dbReference>
<dbReference type="InterPro" id="IPR036188">
    <property type="entry name" value="FAD/NAD-bd_sf"/>
</dbReference>
<dbReference type="KEGG" id="clup:CLUP02_06189"/>
<dbReference type="PRINTS" id="PR00368">
    <property type="entry name" value="FADPNR"/>
</dbReference>
<dbReference type="GO" id="GO:0005759">
    <property type="term" value="C:mitochondrial matrix"/>
    <property type="evidence" value="ECO:0007669"/>
    <property type="project" value="UniProtKB-ARBA"/>
</dbReference>
<dbReference type="SUPFAM" id="SSF55424">
    <property type="entry name" value="FAD/NAD-linked reductases, dimerisation (C-terminal) domain"/>
    <property type="match status" value="1"/>
</dbReference>
<dbReference type="Pfam" id="PF07992">
    <property type="entry name" value="Pyr_redox_2"/>
    <property type="match status" value="1"/>
</dbReference>
<dbReference type="GO" id="GO:0006103">
    <property type="term" value="P:2-oxoglutarate metabolic process"/>
    <property type="evidence" value="ECO:0007669"/>
    <property type="project" value="TreeGrafter"/>
</dbReference>
<evidence type="ECO:0000259" key="10">
    <source>
        <dbReference type="Pfam" id="PF07992"/>
    </source>
</evidence>
<comment type="catalytic activity">
    <reaction evidence="8">
        <text>N(6)-[(R)-dihydrolipoyl]-L-lysyl-[protein] + NAD(+) = N(6)-[(R)-lipoyl]-L-lysyl-[protein] + NADH + H(+)</text>
        <dbReference type="Rhea" id="RHEA:15045"/>
        <dbReference type="Rhea" id="RHEA-COMP:10474"/>
        <dbReference type="Rhea" id="RHEA-COMP:10475"/>
        <dbReference type="ChEBI" id="CHEBI:15378"/>
        <dbReference type="ChEBI" id="CHEBI:57540"/>
        <dbReference type="ChEBI" id="CHEBI:57945"/>
        <dbReference type="ChEBI" id="CHEBI:83099"/>
        <dbReference type="ChEBI" id="CHEBI:83100"/>
        <dbReference type="EC" id="1.8.1.4"/>
    </reaction>
</comment>
<gene>
    <name evidence="11" type="ORF">CLUP02_06189</name>
</gene>
<dbReference type="FunFam" id="3.50.50.60:FF:000001">
    <property type="entry name" value="Dihydrolipoyl dehydrogenase, mitochondrial"/>
    <property type="match status" value="1"/>
</dbReference>
<dbReference type="PANTHER" id="PTHR22912">
    <property type="entry name" value="DISULFIDE OXIDOREDUCTASE"/>
    <property type="match status" value="1"/>
</dbReference>
<evidence type="ECO:0000313" key="12">
    <source>
        <dbReference type="Proteomes" id="UP000830671"/>
    </source>
</evidence>
<keyword evidence="4 8" id="KW-0560">Oxidoreductase</keyword>
<dbReference type="SUPFAM" id="SSF51905">
    <property type="entry name" value="FAD/NAD(P)-binding domain"/>
    <property type="match status" value="1"/>
</dbReference>
<comment type="similarity">
    <text evidence="1 8">Belongs to the class-I pyridine nucleotide-disulfide oxidoreductase family.</text>
</comment>
<dbReference type="PANTHER" id="PTHR22912:SF151">
    <property type="entry name" value="DIHYDROLIPOYL DEHYDROGENASE, MITOCHONDRIAL"/>
    <property type="match status" value="1"/>
</dbReference>
<dbReference type="RefSeq" id="XP_049142333.1">
    <property type="nucleotide sequence ID" value="XM_049285190.1"/>
</dbReference>
<dbReference type="InterPro" id="IPR006258">
    <property type="entry name" value="Lipoamide_DH"/>
</dbReference>
<dbReference type="Pfam" id="PF02852">
    <property type="entry name" value="Pyr_redox_dim"/>
    <property type="match status" value="1"/>
</dbReference>
<proteinExistence type="inferred from homology"/>
<keyword evidence="2 8" id="KW-0285">Flavoprotein</keyword>
<name>A0A9Q8WFH1_9PEZI</name>
<keyword evidence="5 8" id="KW-0520">NAD</keyword>
<dbReference type="PROSITE" id="PS00076">
    <property type="entry name" value="PYRIDINE_REDOX_1"/>
    <property type="match status" value="1"/>
</dbReference>
<keyword evidence="12" id="KW-1185">Reference proteome</keyword>
<dbReference type="GO" id="GO:0045252">
    <property type="term" value="C:oxoglutarate dehydrogenase complex"/>
    <property type="evidence" value="ECO:0007669"/>
    <property type="project" value="TreeGrafter"/>
</dbReference>
<dbReference type="PRINTS" id="PR00411">
    <property type="entry name" value="PNDRDTASEI"/>
</dbReference>
<evidence type="ECO:0000256" key="4">
    <source>
        <dbReference type="ARBA" id="ARBA00023002"/>
    </source>
</evidence>
<keyword evidence="7 8" id="KW-0676">Redox-active center</keyword>
<dbReference type="AlphaFoldDB" id="A0A9Q8WFH1"/>
<comment type="cofactor">
    <cofactor evidence="8">
        <name>FAD</name>
        <dbReference type="ChEBI" id="CHEBI:57692"/>
    </cofactor>
    <text evidence="8">Binds 1 FAD per subunit.</text>
</comment>